<feature type="chain" id="PRO_5014927886" evidence="1">
    <location>
        <begin position="24"/>
        <end position="45"/>
    </location>
</feature>
<sequence length="45" mass="4975" precursor="true">MKIKNWILCIAMAITLMSGFAFSATTQKAETKNPVMVFIEHGADD</sequence>
<evidence type="ECO:0000313" key="2">
    <source>
        <dbReference type="EMBL" id="AVF25135.1"/>
    </source>
</evidence>
<keyword evidence="1" id="KW-0732">Signal</keyword>
<dbReference type="Proteomes" id="UP000239833">
    <property type="component" value="Chromosome"/>
</dbReference>
<protein>
    <submittedName>
        <fullName evidence="2">Uncharacterized protein</fullName>
    </submittedName>
</protein>
<dbReference type="AlphaFoldDB" id="A0A2L1TWT1"/>
<evidence type="ECO:0000313" key="3">
    <source>
        <dbReference type="Proteomes" id="UP000239833"/>
    </source>
</evidence>
<dbReference type="EMBL" id="CP019655">
    <property type="protein sequence ID" value="AVF25135.1"/>
    <property type="molecule type" value="Genomic_DNA"/>
</dbReference>
<feature type="signal peptide" evidence="1">
    <location>
        <begin position="1"/>
        <end position="23"/>
    </location>
</feature>
<name>A0A2L1TWT1_9BACL</name>
<evidence type="ECO:0000256" key="1">
    <source>
        <dbReference type="SAM" id="SignalP"/>
    </source>
</evidence>
<gene>
    <name evidence="2" type="ORF">ERICIII_00930</name>
</gene>
<organism evidence="2 3">
    <name type="scientific">Paenibacillus larvae subsp. larvae</name>
    <dbReference type="NCBI Taxonomy" id="147375"/>
    <lineage>
        <taxon>Bacteria</taxon>
        <taxon>Bacillati</taxon>
        <taxon>Bacillota</taxon>
        <taxon>Bacilli</taxon>
        <taxon>Bacillales</taxon>
        <taxon>Paenibacillaceae</taxon>
        <taxon>Paenibacillus</taxon>
    </lineage>
</organism>
<reference evidence="3" key="1">
    <citation type="submission" date="2017-02" db="EMBL/GenBank/DDBJ databases">
        <title>Delineation of Paenibacillus larvae strains originating from foulbrood outbreaks.</title>
        <authorList>
            <person name="Beims H."/>
            <person name="Bunk B."/>
            <person name="Sproeer C."/>
            <person name="Mohr K.I."/>
            <person name="Pradella S."/>
            <person name="Guenther G."/>
            <person name="Rohde M."/>
            <person name="von der Ohe W."/>
            <person name="Steinert M."/>
        </authorList>
    </citation>
    <scope>NUCLEOTIDE SEQUENCE [LARGE SCALE GENOMIC DNA]</scope>
    <source>
        <strain evidence="3">Eric_III</strain>
    </source>
</reference>
<proteinExistence type="predicted"/>
<dbReference type="GeneID" id="64221212"/>
<dbReference type="RefSeq" id="WP_155121085.1">
    <property type="nucleotide sequence ID" value="NZ_CP019655.1"/>
</dbReference>
<accession>A0A2L1TWT1</accession>